<comment type="caution">
    <text evidence="3">The sequence shown here is derived from an EMBL/GenBank/DDBJ whole genome shotgun (WGS) entry which is preliminary data.</text>
</comment>
<dbReference type="Proteomes" id="UP000239649">
    <property type="component" value="Unassembled WGS sequence"/>
</dbReference>
<name>A0A2P6V0J2_9CHLO</name>
<feature type="transmembrane region" description="Helical" evidence="2">
    <location>
        <begin position="116"/>
        <end position="136"/>
    </location>
</feature>
<evidence type="ECO:0000256" key="2">
    <source>
        <dbReference type="SAM" id="Phobius"/>
    </source>
</evidence>
<evidence type="ECO:0000313" key="4">
    <source>
        <dbReference type="Proteomes" id="UP000239649"/>
    </source>
</evidence>
<protein>
    <submittedName>
        <fullName evidence="3">Uncharacterized protein</fullName>
    </submittedName>
</protein>
<feature type="compositionally biased region" description="Acidic residues" evidence="1">
    <location>
        <begin position="18"/>
        <end position="38"/>
    </location>
</feature>
<sequence length="254" mass="27396">MKGLALWEQGEDHLAPEPETDDEGLDDGAEAMETDDPEGSGNGSGSETQSEAGQEQVEGGGDGSGGDAPRRRRFKTCSARKPDKRNPHTSGALFAFTACGAMFPAIEAVGCETTALVLYYLLLLYALHPFPLIISFDDMCHLARYAMNPTRMEASPKVAQFVDTVIKVVDFFHFNKNHTVKMRVRMYVGGVLLALLLATTGQADGRHARAMADTQACLVADPQCQTCKTSTLCAICKDSTLPDSQTGKCLLRKS</sequence>
<keyword evidence="2" id="KW-0472">Membrane</keyword>
<evidence type="ECO:0000313" key="3">
    <source>
        <dbReference type="EMBL" id="PSC67595.1"/>
    </source>
</evidence>
<keyword evidence="2" id="KW-1133">Transmembrane helix</keyword>
<organism evidence="3 4">
    <name type="scientific">Micractinium conductrix</name>
    <dbReference type="NCBI Taxonomy" id="554055"/>
    <lineage>
        <taxon>Eukaryota</taxon>
        <taxon>Viridiplantae</taxon>
        <taxon>Chlorophyta</taxon>
        <taxon>core chlorophytes</taxon>
        <taxon>Trebouxiophyceae</taxon>
        <taxon>Chlorellales</taxon>
        <taxon>Chlorellaceae</taxon>
        <taxon>Chlorella clade</taxon>
        <taxon>Micractinium</taxon>
    </lineage>
</organism>
<gene>
    <name evidence="3" type="ORF">C2E20_8738</name>
</gene>
<feature type="transmembrane region" description="Helical" evidence="2">
    <location>
        <begin position="184"/>
        <end position="203"/>
    </location>
</feature>
<dbReference type="EMBL" id="LHPF02000053">
    <property type="protein sequence ID" value="PSC67595.1"/>
    <property type="molecule type" value="Genomic_DNA"/>
</dbReference>
<keyword evidence="2" id="KW-0812">Transmembrane</keyword>
<reference evidence="3 4" key="1">
    <citation type="journal article" date="2018" name="Plant J.">
        <title>Genome sequences of Chlorella sorokiniana UTEX 1602 and Micractinium conductrix SAG 241.80: implications to maltose excretion by a green alga.</title>
        <authorList>
            <person name="Arriola M.B."/>
            <person name="Velmurugan N."/>
            <person name="Zhang Y."/>
            <person name="Plunkett M.H."/>
            <person name="Hondzo H."/>
            <person name="Barney B.M."/>
        </authorList>
    </citation>
    <scope>NUCLEOTIDE SEQUENCE [LARGE SCALE GENOMIC DNA]</scope>
    <source>
        <strain evidence="3 4">SAG 241.80</strain>
    </source>
</reference>
<feature type="transmembrane region" description="Helical" evidence="2">
    <location>
        <begin position="90"/>
        <end position="110"/>
    </location>
</feature>
<proteinExistence type="predicted"/>
<feature type="region of interest" description="Disordered" evidence="1">
    <location>
        <begin position="1"/>
        <end position="71"/>
    </location>
</feature>
<dbReference type="AlphaFoldDB" id="A0A2P6V0J2"/>
<accession>A0A2P6V0J2</accession>
<evidence type="ECO:0000256" key="1">
    <source>
        <dbReference type="SAM" id="MobiDB-lite"/>
    </source>
</evidence>
<keyword evidence="4" id="KW-1185">Reference proteome</keyword>